<dbReference type="Proteomes" id="UP000887565">
    <property type="component" value="Unplaced"/>
</dbReference>
<organism evidence="1 2">
    <name type="scientific">Romanomermis culicivorax</name>
    <name type="common">Nematode worm</name>
    <dbReference type="NCBI Taxonomy" id="13658"/>
    <lineage>
        <taxon>Eukaryota</taxon>
        <taxon>Metazoa</taxon>
        <taxon>Ecdysozoa</taxon>
        <taxon>Nematoda</taxon>
        <taxon>Enoplea</taxon>
        <taxon>Dorylaimia</taxon>
        <taxon>Mermithida</taxon>
        <taxon>Mermithoidea</taxon>
        <taxon>Mermithidae</taxon>
        <taxon>Romanomermis</taxon>
    </lineage>
</organism>
<proteinExistence type="predicted"/>
<evidence type="ECO:0000313" key="2">
    <source>
        <dbReference type="WBParaSite" id="nRc.2.0.1.t16543-RA"/>
    </source>
</evidence>
<accession>A0A915IQS0</accession>
<protein>
    <submittedName>
        <fullName evidence="2">Uncharacterized protein</fullName>
    </submittedName>
</protein>
<evidence type="ECO:0000313" key="1">
    <source>
        <dbReference type="Proteomes" id="UP000887565"/>
    </source>
</evidence>
<sequence length="74" mass="8388">MKLGVAQRRNGRILENIQNGFLTGRTINDRSNRAGAISDRSKDKKTLNTRADISKLAKFFMLGCDRLDNSFKRS</sequence>
<name>A0A915IQS0_ROMCU</name>
<reference evidence="2" key="1">
    <citation type="submission" date="2022-11" db="UniProtKB">
        <authorList>
            <consortium name="WormBaseParasite"/>
        </authorList>
    </citation>
    <scope>IDENTIFICATION</scope>
</reference>
<dbReference type="WBParaSite" id="nRc.2.0.1.t16543-RA">
    <property type="protein sequence ID" value="nRc.2.0.1.t16543-RA"/>
    <property type="gene ID" value="nRc.2.0.1.g16543"/>
</dbReference>
<dbReference type="AlphaFoldDB" id="A0A915IQS0"/>
<keyword evidence="1" id="KW-1185">Reference proteome</keyword>